<dbReference type="GO" id="GO:0006304">
    <property type="term" value="P:DNA modification"/>
    <property type="evidence" value="ECO:0007669"/>
    <property type="project" value="InterPro"/>
</dbReference>
<dbReference type="InterPro" id="IPR050953">
    <property type="entry name" value="N4_N6_ade-DNA_methylase"/>
</dbReference>
<dbReference type="InterPro" id="IPR011639">
    <property type="entry name" value="MethylTrfase_TaqI-like_dom"/>
</dbReference>
<organism evidence="7 8">
    <name type="scientific">Candidatus Synechococcus spongiarum 142</name>
    <dbReference type="NCBI Taxonomy" id="1608213"/>
    <lineage>
        <taxon>Bacteria</taxon>
        <taxon>Bacillati</taxon>
        <taxon>Cyanobacteriota</taxon>
        <taxon>Cyanophyceae</taxon>
        <taxon>Synechococcales</taxon>
        <taxon>Synechococcaceae</taxon>
        <taxon>Synechococcus</taxon>
    </lineage>
</organism>
<accession>A0A6N3X8A6</accession>
<dbReference type="InterPro" id="IPR029063">
    <property type="entry name" value="SAM-dependent_MTases_sf"/>
</dbReference>
<proteinExistence type="predicted"/>
<keyword evidence="2" id="KW-0489">Methyltransferase</keyword>
<dbReference type="GO" id="GO:0032259">
    <property type="term" value="P:methylation"/>
    <property type="evidence" value="ECO:0007669"/>
    <property type="project" value="UniProtKB-KW"/>
</dbReference>
<evidence type="ECO:0000313" key="7">
    <source>
        <dbReference type="EMBL" id="KKZ14270.1"/>
    </source>
</evidence>
<feature type="domain" description="Type II methyltransferase M.TaqI-like" evidence="6">
    <location>
        <begin position="628"/>
        <end position="845"/>
    </location>
</feature>
<feature type="non-terminal residue" evidence="7">
    <location>
        <position position="846"/>
    </location>
</feature>
<reference evidence="7 8" key="1">
    <citation type="submission" date="2015-01" db="EMBL/GenBank/DDBJ databases">
        <title>Lifestyle Evolution in Cyanobacterial Symbionts of Sponges.</title>
        <authorList>
            <person name="Burgsdorf I."/>
            <person name="Slaby B.M."/>
            <person name="Handley K.M."/>
            <person name="Haber M."/>
            <person name="Blom J."/>
            <person name="Marshall C.W."/>
            <person name="Gilbert J.A."/>
            <person name="Hentschel U."/>
            <person name="Steindler L."/>
        </authorList>
    </citation>
    <scope>NUCLEOTIDE SEQUENCE [LARGE SCALE GENOMIC DNA]</scope>
    <source>
        <strain evidence="7">142</strain>
    </source>
</reference>
<gene>
    <name evidence="7" type="ORF">TH68_05390</name>
</gene>
<evidence type="ECO:0000256" key="1">
    <source>
        <dbReference type="ARBA" id="ARBA00011900"/>
    </source>
</evidence>
<dbReference type="GO" id="GO:0009007">
    <property type="term" value="F:site-specific DNA-methyltransferase (adenine-specific) activity"/>
    <property type="evidence" value="ECO:0007669"/>
    <property type="project" value="UniProtKB-EC"/>
</dbReference>
<dbReference type="GO" id="GO:0003676">
    <property type="term" value="F:nucleic acid binding"/>
    <property type="evidence" value="ECO:0007669"/>
    <property type="project" value="InterPro"/>
</dbReference>
<protein>
    <recommendedName>
        <fullName evidence="1">site-specific DNA-methyltransferase (adenine-specific)</fullName>
        <ecNumber evidence="1">2.1.1.72</ecNumber>
    </recommendedName>
</protein>
<keyword evidence="3" id="KW-0808">Transferase</keyword>
<dbReference type="PANTHER" id="PTHR33841:SF1">
    <property type="entry name" value="DNA METHYLTRANSFERASE A"/>
    <property type="match status" value="1"/>
</dbReference>
<evidence type="ECO:0000256" key="2">
    <source>
        <dbReference type="ARBA" id="ARBA00022603"/>
    </source>
</evidence>
<evidence type="ECO:0000256" key="4">
    <source>
        <dbReference type="ARBA" id="ARBA00022691"/>
    </source>
</evidence>
<dbReference type="Proteomes" id="UP000035054">
    <property type="component" value="Unassembled WGS sequence"/>
</dbReference>
<dbReference type="Gene3D" id="3.40.50.150">
    <property type="entry name" value="Vaccinia Virus protein VP39"/>
    <property type="match status" value="1"/>
</dbReference>
<dbReference type="EC" id="2.1.1.72" evidence="1"/>
<evidence type="ECO:0000259" key="6">
    <source>
        <dbReference type="Pfam" id="PF07669"/>
    </source>
</evidence>
<evidence type="ECO:0000313" key="8">
    <source>
        <dbReference type="Proteomes" id="UP000035054"/>
    </source>
</evidence>
<comment type="caution">
    <text evidence="7">The sequence shown here is derived from an EMBL/GenBank/DDBJ whole genome shotgun (WGS) entry which is preliminary data.</text>
</comment>
<dbReference type="EMBL" id="JXUO01000176">
    <property type="protein sequence ID" value="KKZ14270.1"/>
    <property type="molecule type" value="Genomic_DNA"/>
</dbReference>
<evidence type="ECO:0000256" key="5">
    <source>
        <dbReference type="ARBA" id="ARBA00047942"/>
    </source>
</evidence>
<dbReference type="InterPro" id="IPR002052">
    <property type="entry name" value="DNA_methylase_N6_adenine_CS"/>
</dbReference>
<evidence type="ECO:0000256" key="3">
    <source>
        <dbReference type="ARBA" id="ARBA00022679"/>
    </source>
</evidence>
<dbReference type="Pfam" id="PF07669">
    <property type="entry name" value="Eco57I"/>
    <property type="match status" value="1"/>
</dbReference>
<dbReference type="SUPFAM" id="SSF53335">
    <property type="entry name" value="S-adenosyl-L-methionine-dependent methyltransferases"/>
    <property type="match status" value="1"/>
</dbReference>
<dbReference type="AlphaFoldDB" id="A0A6N3X8A6"/>
<keyword evidence="4" id="KW-0949">S-adenosyl-L-methionine</keyword>
<dbReference type="PANTHER" id="PTHR33841">
    <property type="entry name" value="DNA METHYLTRANSFERASE YEEA-RELATED"/>
    <property type="match status" value="1"/>
</dbReference>
<comment type="catalytic activity">
    <reaction evidence="5">
        <text>a 2'-deoxyadenosine in DNA + S-adenosyl-L-methionine = an N(6)-methyl-2'-deoxyadenosine in DNA + S-adenosyl-L-homocysteine + H(+)</text>
        <dbReference type="Rhea" id="RHEA:15197"/>
        <dbReference type="Rhea" id="RHEA-COMP:12418"/>
        <dbReference type="Rhea" id="RHEA-COMP:12419"/>
        <dbReference type="ChEBI" id="CHEBI:15378"/>
        <dbReference type="ChEBI" id="CHEBI:57856"/>
        <dbReference type="ChEBI" id="CHEBI:59789"/>
        <dbReference type="ChEBI" id="CHEBI:90615"/>
        <dbReference type="ChEBI" id="CHEBI:90616"/>
        <dbReference type="EC" id="2.1.1.72"/>
    </reaction>
</comment>
<dbReference type="PRINTS" id="PR00507">
    <property type="entry name" value="N12N6MTFRASE"/>
</dbReference>
<sequence length="846" mass="96663">MTELDAAIRNALASLTDGNNLPQAASQLFAALGYRSTRVLEGQSGRVEDFIVQFSADRQQTESENRLRKNATAIHILFQVTDEEINEELSHSGQVTLTEKFDEGLNKSYLFLAVELNQSGASRSQYAEFTREINKRFSMPAFLLFRAEGGLVTLAFVQRRRHKRDDQRHVLGSVSLIRDIDPANPHRAHLEILAELSLPRRLDWMRSHTKPFNFDGLLAALLASLDTQELNKRFYTELFGWFNRAVDEARFPTDQTRTLPPEEHVIRLITRMLFVWFIKEKGLVAEELFIEEQVRSLLNNYDLDKGDSYYRAVLQNLFFATLNTEIHKRSFSATQQTTHRDFCRYRYQNEMANPERLLALFKRTPFINGGLFDCLDSFASTSNGGYRIDCFSDNVTVKERREYRMVLVPNKLFFGNDGLVTLFNRYKFTVEENTPIEQEVALDPELLGRVFENLLAAINPETRNSVRKKTGSYYTPRLVVDYMVEEGLVASLASKVQPDDGDVKFLCDRLHYLLDYEDAFDDAQDLFEDAEAEAIVGAIAELKVLDPAVGSGAFPMGVLHKLTLALRRLDPHNQRWEALQKEMAAKQAAAAFDTSDQQNRDTELQDISATFERYKGSDFGRKLYLIQNSIFGVDIQTIACQIAKLRFFISLAIEQQPDNSKENYGIKPLPNLETRFVAANTLLTLAGGQGRDLFSPRTWELEKQLRANRECYFHAKTRDLKLECQTKDRRLRGNLTTELQTIGMEEPDAKRIAAWDPYDQNASTDWFDAEYMFGVADGFDMVIGNPPYNQLQEDGGKLGNLYKNAGYVTFAGTGDIYQLFYERGCQMLRAQNGILAYITSNSWLKA</sequence>
<dbReference type="PROSITE" id="PS00092">
    <property type="entry name" value="N6_MTASE"/>
    <property type="match status" value="1"/>
</dbReference>
<name>A0A6N3X8A6_9SYNE</name>